<accession>A0A067K2X2</accession>
<dbReference type="Proteomes" id="UP000027138">
    <property type="component" value="Unassembled WGS sequence"/>
</dbReference>
<dbReference type="EMBL" id="KK914893">
    <property type="protein sequence ID" value="KDP26600.1"/>
    <property type="molecule type" value="Genomic_DNA"/>
</dbReference>
<keyword evidence="3" id="KW-1185">Reference proteome</keyword>
<sequence length="90" mass="10595">MGMELDHRIVPRTIDLGDKFLNRGPLRNIPDFGNSKALLTTEESKSQMDRRIHRNRHIQLHSVKRECPVVVDSQPKKREKPLRQNNKYIP</sequence>
<proteinExistence type="predicted"/>
<evidence type="ECO:0000256" key="1">
    <source>
        <dbReference type="SAM" id="MobiDB-lite"/>
    </source>
</evidence>
<evidence type="ECO:0000313" key="2">
    <source>
        <dbReference type="EMBL" id="KDP26600.1"/>
    </source>
</evidence>
<feature type="region of interest" description="Disordered" evidence="1">
    <location>
        <begin position="71"/>
        <end position="90"/>
    </location>
</feature>
<reference evidence="2 3" key="1">
    <citation type="journal article" date="2014" name="PLoS ONE">
        <title>Global Analysis of Gene Expression Profiles in Physic Nut (Jatropha curcas L.) Seedlings Exposed to Salt Stress.</title>
        <authorList>
            <person name="Zhang L."/>
            <person name="Zhang C."/>
            <person name="Wu P."/>
            <person name="Chen Y."/>
            <person name="Li M."/>
            <person name="Jiang H."/>
            <person name="Wu G."/>
        </authorList>
    </citation>
    <scope>NUCLEOTIDE SEQUENCE [LARGE SCALE GENOMIC DNA]</scope>
    <source>
        <strain evidence="3">cv. GZQX0401</strain>
        <tissue evidence="2">Young leaves</tissue>
    </source>
</reference>
<evidence type="ECO:0000313" key="3">
    <source>
        <dbReference type="Proteomes" id="UP000027138"/>
    </source>
</evidence>
<dbReference type="AlphaFoldDB" id="A0A067K2X2"/>
<gene>
    <name evidence="2" type="ORF">JCGZ_17758</name>
</gene>
<organism evidence="2 3">
    <name type="scientific">Jatropha curcas</name>
    <name type="common">Barbados nut</name>
    <dbReference type="NCBI Taxonomy" id="180498"/>
    <lineage>
        <taxon>Eukaryota</taxon>
        <taxon>Viridiplantae</taxon>
        <taxon>Streptophyta</taxon>
        <taxon>Embryophyta</taxon>
        <taxon>Tracheophyta</taxon>
        <taxon>Spermatophyta</taxon>
        <taxon>Magnoliopsida</taxon>
        <taxon>eudicotyledons</taxon>
        <taxon>Gunneridae</taxon>
        <taxon>Pentapetalae</taxon>
        <taxon>rosids</taxon>
        <taxon>fabids</taxon>
        <taxon>Malpighiales</taxon>
        <taxon>Euphorbiaceae</taxon>
        <taxon>Crotonoideae</taxon>
        <taxon>Jatropheae</taxon>
        <taxon>Jatropha</taxon>
    </lineage>
</organism>
<name>A0A067K2X2_JATCU</name>
<protein>
    <submittedName>
        <fullName evidence="2">Uncharacterized protein</fullName>
    </submittedName>
</protein>